<protein>
    <submittedName>
        <fullName evidence="2">Uncharacterized protein</fullName>
    </submittedName>
</protein>
<evidence type="ECO:0000256" key="1">
    <source>
        <dbReference type="SAM" id="MobiDB-lite"/>
    </source>
</evidence>
<feature type="compositionally biased region" description="Basic and acidic residues" evidence="1">
    <location>
        <begin position="197"/>
        <end position="207"/>
    </location>
</feature>
<keyword evidence="3" id="KW-1185">Reference proteome</keyword>
<evidence type="ECO:0000313" key="2">
    <source>
        <dbReference type="EMBL" id="GHE17121.1"/>
    </source>
</evidence>
<feature type="region of interest" description="Disordered" evidence="1">
    <location>
        <begin position="72"/>
        <end position="240"/>
    </location>
</feature>
<organism evidence="2 3">
    <name type="scientific">Nocardioides flavus</name>
    <name type="common">ex Wang et al. 2016</name>
    <dbReference type="NCBI Taxonomy" id="2058780"/>
    <lineage>
        <taxon>Bacteria</taxon>
        <taxon>Bacillati</taxon>
        <taxon>Actinomycetota</taxon>
        <taxon>Actinomycetes</taxon>
        <taxon>Propionibacteriales</taxon>
        <taxon>Nocardioidaceae</taxon>
        <taxon>Nocardioides</taxon>
    </lineage>
</organism>
<gene>
    <name evidence="2" type="ORF">GCM10011376_17310</name>
</gene>
<proteinExistence type="predicted"/>
<reference evidence="3" key="1">
    <citation type="journal article" date="2019" name="Int. J. Syst. Evol. Microbiol.">
        <title>The Global Catalogue of Microorganisms (GCM) 10K type strain sequencing project: providing services to taxonomists for standard genome sequencing and annotation.</title>
        <authorList>
            <consortium name="The Broad Institute Genomics Platform"/>
            <consortium name="The Broad Institute Genome Sequencing Center for Infectious Disease"/>
            <person name="Wu L."/>
            <person name="Ma J."/>
        </authorList>
    </citation>
    <scope>NUCLEOTIDE SEQUENCE [LARGE SCALE GENOMIC DNA]</scope>
    <source>
        <strain evidence="3">CGMCC 1.12791</strain>
    </source>
</reference>
<dbReference type="Proteomes" id="UP000597341">
    <property type="component" value="Unassembled WGS sequence"/>
</dbReference>
<sequence>MTATMRTTRSSWAVRGLRGRVADAGRLDHGAALAPDDEGPRQQLPTGLAGHGAALTGDHRLVQREVVGEHDARIGPDAVARLQDEQVADDQRGDVDRLHHAVPHDPGGGREQLAQPFGGPVGAVLLPEREHAVEQDDDHDGHGQRGHPREEGEDGGRPEQQREQVRELPRQVTPQRRVRGVGQDVGSVGGEAARSLVRRESLHDSTLRRAGGSLLGPNVPTARPGALGAGRRGTGRHAHP</sequence>
<feature type="region of interest" description="Disordered" evidence="1">
    <location>
        <begin position="32"/>
        <end position="53"/>
    </location>
</feature>
<feature type="compositionally biased region" description="Basic and acidic residues" evidence="1">
    <location>
        <begin position="127"/>
        <end position="169"/>
    </location>
</feature>
<comment type="caution">
    <text evidence="2">The sequence shown here is derived from an EMBL/GenBank/DDBJ whole genome shotgun (WGS) entry which is preliminary data.</text>
</comment>
<name>A0ABQ3HIK0_9ACTN</name>
<evidence type="ECO:0000313" key="3">
    <source>
        <dbReference type="Proteomes" id="UP000597341"/>
    </source>
</evidence>
<accession>A0ABQ3HIK0</accession>
<dbReference type="EMBL" id="BNAD01000004">
    <property type="protein sequence ID" value="GHE17121.1"/>
    <property type="molecule type" value="Genomic_DNA"/>
</dbReference>
<feature type="compositionally biased region" description="Basic and acidic residues" evidence="1">
    <location>
        <begin position="89"/>
        <end position="103"/>
    </location>
</feature>